<evidence type="ECO:0000256" key="3">
    <source>
        <dbReference type="ARBA" id="ARBA00022553"/>
    </source>
</evidence>
<dbReference type="Proteomes" id="UP001305702">
    <property type="component" value="Chromosome"/>
</dbReference>
<feature type="transmembrane region" description="Helical" evidence="7">
    <location>
        <begin position="288"/>
        <end position="309"/>
    </location>
</feature>
<dbReference type="SUPFAM" id="SSF158472">
    <property type="entry name" value="HAMP domain-like"/>
    <property type="match status" value="1"/>
</dbReference>
<dbReference type="InterPro" id="IPR003660">
    <property type="entry name" value="HAMP_dom"/>
</dbReference>
<evidence type="ECO:0000313" key="9">
    <source>
        <dbReference type="EMBL" id="WNQ11288.1"/>
    </source>
</evidence>
<dbReference type="Pfam" id="PF06580">
    <property type="entry name" value="His_kinase"/>
    <property type="match status" value="1"/>
</dbReference>
<keyword evidence="3" id="KW-0597">Phosphoprotein</keyword>
<dbReference type="Gene3D" id="6.10.340.10">
    <property type="match status" value="1"/>
</dbReference>
<evidence type="ECO:0000313" key="10">
    <source>
        <dbReference type="Proteomes" id="UP001305702"/>
    </source>
</evidence>
<keyword evidence="10" id="KW-1185">Reference proteome</keyword>
<dbReference type="InterPro" id="IPR010559">
    <property type="entry name" value="Sig_transdc_His_kin_internal"/>
</dbReference>
<dbReference type="Pfam" id="PF00672">
    <property type="entry name" value="HAMP"/>
    <property type="match status" value="1"/>
</dbReference>
<keyword evidence="7" id="KW-0812">Transmembrane</keyword>
<evidence type="ECO:0000256" key="2">
    <source>
        <dbReference type="ARBA" id="ARBA00022475"/>
    </source>
</evidence>
<sequence length="588" mass="68105">MFKRPQSNIYVKLVFTLLLIVVPLYTVSLTLNQSGEEAVKSEISNSMQANVHFYLGLLELDISKIVKLGREYMADEDVGKLSVVAPVMPDFEKTAALLRIQNRLLLLKASSSYVTNASIHISMLDRTISANNMVNPIPRDEFRVLSAPARQQNSPFITWHNRLFISYPYPEYALSNRDPVFLLDIEMDQKEIEHVLRQIIDNKEGGSLLVDHDLQWKISSGENEETDHALWEWVSDKVNSGHSKGVETVRISEEDYVVSFEHSNFLGATLVKYIPERNVTGPLDKHRLWFWLLSLISAVIIAFFSYVIYRVIHRPLRTLVRAFRAVEQGDFNQTVQYRFKDEFSYLYGQFNGMVERLRVLIHEVYEQQYRAQVSEFRQLQSQINPHFLYNSFFTLSRMAKNEDYENVTRFTRYLGEYFQFITRDGTGEVTLEAECQFARTFMDIQAYRFSSRINVSFGDLPPGCRKRMVPRLILQPIIENAYNHGLANKKKEGRIEVVFQEQAESLTMAVEDNGEELSDERLNELQAKLRYTQSEPETTGLVNVHRRIQIRFGDRFGLRVSRGSLGGLRVEIRIPAEEKTDHVPIAGR</sequence>
<evidence type="ECO:0000256" key="4">
    <source>
        <dbReference type="ARBA" id="ARBA00022679"/>
    </source>
</evidence>
<dbReference type="Pfam" id="PF02518">
    <property type="entry name" value="HATPase_c"/>
    <property type="match status" value="1"/>
</dbReference>
<dbReference type="EMBL" id="CP130318">
    <property type="protein sequence ID" value="WNQ11288.1"/>
    <property type="molecule type" value="Genomic_DNA"/>
</dbReference>
<evidence type="ECO:0000256" key="6">
    <source>
        <dbReference type="ARBA" id="ARBA00023136"/>
    </source>
</evidence>
<keyword evidence="2" id="KW-1003">Cell membrane</keyword>
<dbReference type="InterPro" id="IPR036890">
    <property type="entry name" value="HATPase_C_sf"/>
</dbReference>
<proteinExistence type="predicted"/>
<evidence type="ECO:0000259" key="8">
    <source>
        <dbReference type="PROSITE" id="PS50885"/>
    </source>
</evidence>
<evidence type="ECO:0000256" key="7">
    <source>
        <dbReference type="SAM" id="Phobius"/>
    </source>
</evidence>
<dbReference type="KEGG" id="paun:MJA45_27435"/>
<dbReference type="RefSeq" id="WP_315605064.1">
    <property type="nucleotide sequence ID" value="NZ_CP130318.1"/>
</dbReference>
<dbReference type="Gene3D" id="3.30.565.10">
    <property type="entry name" value="Histidine kinase-like ATPase, C-terminal domain"/>
    <property type="match status" value="1"/>
</dbReference>
<keyword evidence="7" id="KW-1133">Transmembrane helix</keyword>
<accession>A0AA96LDM0</accession>
<evidence type="ECO:0000256" key="1">
    <source>
        <dbReference type="ARBA" id="ARBA00004651"/>
    </source>
</evidence>
<dbReference type="PANTHER" id="PTHR34220">
    <property type="entry name" value="SENSOR HISTIDINE KINASE YPDA"/>
    <property type="match status" value="1"/>
</dbReference>
<dbReference type="AlphaFoldDB" id="A0AA96LDM0"/>
<feature type="domain" description="HAMP" evidence="8">
    <location>
        <begin position="310"/>
        <end position="362"/>
    </location>
</feature>
<dbReference type="SUPFAM" id="SSF55874">
    <property type="entry name" value="ATPase domain of HSP90 chaperone/DNA topoisomerase II/histidine kinase"/>
    <property type="match status" value="1"/>
</dbReference>
<protein>
    <submittedName>
        <fullName evidence="9">Histidine kinase</fullName>
    </submittedName>
</protein>
<keyword evidence="5 9" id="KW-0418">Kinase</keyword>
<dbReference type="SMART" id="SM00304">
    <property type="entry name" value="HAMP"/>
    <property type="match status" value="1"/>
</dbReference>
<evidence type="ECO:0000256" key="5">
    <source>
        <dbReference type="ARBA" id="ARBA00022777"/>
    </source>
</evidence>
<dbReference type="PANTHER" id="PTHR34220:SF7">
    <property type="entry name" value="SENSOR HISTIDINE KINASE YPDA"/>
    <property type="match status" value="1"/>
</dbReference>
<name>A0AA96LDM0_9BACL</name>
<reference evidence="9 10" key="1">
    <citation type="submission" date="2022-02" db="EMBL/GenBank/DDBJ databases">
        <title>Paenibacillus sp. MBLB1776 Whole Genome Shotgun Sequencing.</title>
        <authorList>
            <person name="Hwang C.Y."/>
            <person name="Cho E.-S."/>
            <person name="Seo M.-J."/>
        </authorList>
    </citation>
    <scope>NUCLEOTIDE SEQUENCE [LARGE SCALE GENOMIC DNA]</scope>
    <source>
        <strain evidence="9 10">MBLB1776</strain>
    </source>
</reference>
<keyword evidence="4" id="KW-0808">Transferase</keyword>
<comment type="subcellular location">
    <subcellularLocation>
        <location evidence="1">Cell membrane</location>
        <topology evidence="1">Multi-pass membrane protein</topology>
    </subcellularLocation>
</comment>
<dbReference type="GO" id="GO:0005886">
    <property type="term" value="C:plasma membrane"/>
    <property type="evidence" value="ECO:0007669"/>
    <property type="project" value="UniProtKB-SubCell"/>
</dbReference>
<dbReference type="PROSITE" id="PS50885">
    <property type="entry name" value="HAMP"/>
    <property type="match status" value="1"/>
</dbReference>
<dbReference type="InterPro" id="IPR050640">
    <property type="entry name" value="Bact_2-comp_sensor_kinase"/>
</dbReference>
<organism evidence="9 10">
    <name type="scientific">Paenibacillus aurantius</name>
    <dbReference type="NCBI Taxonomy" id="2918900"/>
    <lineage>
        <taxon>Bacteria</taxon>
        <taxon>Bacillati</taxon>
        <taxon>Bacillota</taxon>
        <taxon>Bacilli</taxon>
        <taxon>Bacillales</taxon>
        <taxon>Paenibacillaceae</taxon>
        <taxon>Paenibacillus</taxon>
    </lineage>
</organism>
<dbReference type="InterPro" id="IPR003594">
    <property type="entry name" value="HATPase_dom"/>
</dbReference>
<keyword evidence="6 7" id="KW-0472">Membrane</keyword>
<dbReference type="CDD" id="cd06225">
    <property type="entry name" value="HAMP"/>
    <property type="match status" value="1"/>
</dbReference>
<dbReference type="GO" id="GO:0000155">
    <property type="term" value="F:phosphorelay sensor kinase activity"/>
    <property type="evidence" value="ECO:0007669"/>
    <property type="project" value="InterPro"/>
</dbReference>
<gene>
    <name evidence="9" type="ORF">MJA45_27435</name>
</gene>